<comment type="similarity">
    <text evidence="2">Belongs to the ribose-phosphate pyrophosphokinase family.</text>
</comment>
<dbReference type="GO" id="GO:0006164">
    <property type="term" value="P:purine nucleotide biosynthetic process"/>
    <property type="evidence" value="ECO:0007669"/>
    <property type="project" value="TreeGrafter"/>
</dbReference>
<dbReference type="FunFam" id="3.40.50.2020:FF:000014">
    <property type="entry name" value="Ribose-phosphate pyrophosphokinase 1"/>
    <property type="match status" value="1"/>
</dbReference>
<keyword evidence="6" id="KW-1185">Reference proteome</keyword>
<proteinExistence type="inferred from homology"/>
<dbReference type="AlphaFoldDB" id="A0A0W0VM50"/>
<dbReference type="OrthoDB" id="324294at2"/>
<dbReference type="EC" id="2.7.6.1" evidence="5"/>
<dbReference type="Pfam" id="PF00156">
    <property type="entry name" value="Pribosyltran"/>
    <property type="match status" value="1"/>
</dbReference>
<evidence type="ECO:0000256" key="1">
    <source>
        <dbReference type="ARBA" id="ARBA00022727"/>
    </source>
</evidence>
<evidence type="ECO:0000256" key="2">
    <source>
        <dbReference type="RuleBase" id="RU004324"/>
    </source>
</evidence>
<dbReference type="GO" id="GO:0006015">
    <property type="term" value="P:5-phosphoribose 1-diphosphate biosynthetic process"/>
    <property type="evidence" value="ECO:0007669"/>
    <property type="project" value="TreeGrafter"/>
</dbReference>
<dbReference type="GO" id="GO:0016301">
    <property type="term" value="F:kinase activity"/>
    <property type="evidence" value="ECO:0007669"/>
    <property type="project" value="UniProtKB-KW"/>
</dbReference>
<dbReference type="InterPro" id="IPR000836">
    <property type="entry name" value="PRTase_dom"/>
</dbReference>
<dbReference type="NCBIfam" id="NF005537">
    <property type="entry name" value="PRK07199.1"/>
    <property type="match status" value="1"/>
</dbReference>
<dbReference type="Gene3D" id="3.40.50.2020">
    <property type="match status" value="2"/>
</dbReference>
<evidence type="ECO:0000259" key="3">
    <source>
        <dbReference type="Pfam" id="PF00156"/>
    </source>
</evidence>
<dbReference type="Pfam" id="PF13793">
    <property type="entry name" value="Pribosyltran_N"/>
    <property type="match status" value="1"/>
</dbReference>
<dbReference type="SUPFAM" id="SSF53271">
    <property type="entry name" value="PRTase-like"/>
    <property type="match status" value="2"/>
</dbReference>
<evidence type="ECO:0000313" key="5">
    <source>
        <dbReference type="EMBL" id="KTD21232.1"/>
    </source>
</evidence>
<dbReference type="InterPro" id="IPR029099">
    <property type="entry name" value="Pribosyltran_N"/>
</dbReference>
<dbReference type="CDD" id="cd06223">
    <property type="entry name" value="PRTases_typeI"/>
    <property type="match status" value="1"/>
</dbReference>
<dbReference type="GO" id="GO:0002189">
    <property type="term" value="C:ribose phosphate diphosphokinase complex"/>
    <property type="evidence" value="ECO:0007669"/>
    <property type="project" value="TreeGrafter"/>
</dbReference>
<dbReference type="InterPro" id="IPR029057">
    <property type="entry name" value="PRTase-like"/>
</dbReference>
<dbReference type="EMBL" id="LNYK01000016">
    <property type="protein sequence ID" value="KTD21232.1"/>
    <property type="molecule type" value="Genomic_DNA"/>
</dbReference>
<dbReference type="InterPro" id="IPR005946">
    <property type="entry name" value="Rib-P_diPkinase"/>
</dbReference>
<feature type="domain" description="Ribose-phosphate pyrophosphokinase N-terminal" evidence="4">
    <location>
        <begin position="5"/>
        <end position="116"/>
    </location>
</feature>
<dbReference type="SMART" id="SM01400">
    <property type="entry name" value="Pribosyltran_N"/>
    <property type="match status" value="1"/>
</dbReference>
<dbReference type="PANTHER" id="PTHR10210">
    <property type="entry name" value="RIBOSE-PHOSPHATE DIPHOSPHOKINASE FAMILY MEMBER"/>
    <property type="match status" value="1"/>
</dbReference>
<dbReference type="RefSeq" id="WP_058529322.1">
    <property type="nucleotide sequence ID" value="NZ_CAAAHZ010000003.1"/>
</dbReference>
<comment type="caution">
    <text evidence="5">The sequence shown here is derived from an EMBL/GenBank/DDBJ whole genome shotgun (WGS) entry which is preliminary data.</text>
</comment>
<dbReference type="Proteomes" id="UP000054997">
    <property type="component" value="Unassembled WGS sequence"/>
</dbReference>
<dbReference type="GO" id="GO:0005737">
    <property type="term" value="C:cytoplasm"/>
    <property type="evidence" value="ECO:0007669"/>
    <property type="project" value="TreeGrafter"/>
</dbReference>
<sequence>MRPILFSLFESSEISQQLKEVLEVDVGDVTLHRFPDTECYVKINSVVENRDLIVVDSLNQPDAKILPLLFFAKTAKELGAKKIGLIAPYLSYLRQDKRFHEGEGITSRYFADILSSSFDWLMTIDPHLHRYHSLDEIYSIPTFVLHTTNTIAAWIKHHVPKPILIGPDMESEQWVADIAEKGPFSYAILEKIRRGDKEVAISMPFIPELESSTPVLVDDIISTARTMVETVKQLQQAGIKSVICIGVHALFAKEAYSLLSGMNGVHIITCNTIRHKTNAMDVSDLIAKTLIKNKFAKALEK</sequence>
<dbReference type="PANTHER" id="PTHR10210:SF41">
    <property type="entry name" value="RIBOSE-PHOSPHATE PYROPHOSPHOKINASE 1, CHLOROPLASTIC"/>
    <property type="match status" value="1"/>
</dbReference>
<accession>A0A0W0VM50</accession>
<dbReference type="GO" id="GO:0004749">
    <property type="term" value="F:ribose phosphate diphosphokinase activity"/>
    <property type="evidence" value="ECO:0007669"/>
    <property type="project" value="UniProtKB-EC"/>
</dbReference>
<dbReference type="PATRIC" id="fig|45068.5.peg.1438"/>
<evidence type="ECO:0000313" key="6">
    <source>
        <dbReference type="Proteomes" id="UP000054997"/>
    </source>
</evidence>
<keyword evidence="1 2" id="KW-0545">Nucleotide biosynthesis</keyword>
<keyword evidence="5" id="KW-0418">Kinase</keyword>
<evidence type="ECO:0000259" key="4">
    <source>
        <dbReference type="Pfam" id="PF13793"/>
    </source>
</evidence>
<organism evidence="5 6">
    <name type="scientific">Legionella londiniensis</name>
    <dbReference type="NCBI Taxonomy" id="45068"/>
    <lineage>
        <taxon>Bacteria</taxon>
        <taxon>Pseudomonadati</taxon>
        <taxon>Pseudomonadota</taxon>
        <taxon>Gammaproteobacteria</taxon>
        <taxon>Legionellales</taxon>
        <taxon>Legionellaceae</taxon>
        <taxon>Legionella</taxon>
    </lineage>
</organism>
<reference evidence="5 6" key="1">
    <citation type="submission" date="2015-11" db="EMBL/GenBank/DDBJ databases">
        <title>Genomic analysis of 38 Legionella species identifies large and diverse effector repertoires.</title>
        <authorList>
            <person name="Burstein D."/>
            <person name="Amaro F."/>
            <person name="Zusman T."/>
            <person name="Lifshitz Z."/>
            <person name="Cohen O."/>
            <person name="Gilbert J.A."/>
            <person name="Pupko T."/>
            <person name="Shuman H.A."/>
            <person name="Segal G."/>
        </authorList>
    </citation>
    <scope>NUCLEOTIDE SEQUENCE [LARGE SCALE GENOMIC DNA]</scope>
    <source>
        <strain evidence="5 6">ATCC 49505</strain>
    </source>
</reference>
<dbReference type="STRING" id="45068.Llon_1330"/>
<name>A0A0W0VM50_9GAMM</name>
<keyword evidence="5" id="KW-0808">Transferase</keyword>
<dbReference type="GO" id="GO:0000287">
    <property type="term" value="F:magnesium ion binding"/>
    <property type="evidence" value="ECO:0007669"/>
    <property type="project" value="InterPro"/>
</dbReference>
<protein>
    <submittedName>
        <fullName evidence="5">Ribose-phosphate pyrophosphokinase</fullName>
        <ecNumber evidence="5">2.7.6.1</ecNumber>
    </submittedName>
</protein>
<dbReference type="NCBIfam" id="TIGR01251">
    <property type="entry name" value="ribP_PPkin"/>
    <property type="match status" value="1"/>
</dbReference>
<feature type="domain" description="Phosphoribosyltransferase" evidence="3">
    <location>
        <begin position="135"/>
        <end position="271"/>
    </location>
</feature>
<gene>
    <name evidence="5" type="ORF">Llon_1330</name>
</gene>